<keyword evidence="2" id="KW-0813">Transport</keyword>
<feature type="transmembrane region" description="Helical" evidence="9">
    <location>
        <begin position="358"/>
        <end position="376"/>
    </location>
</feature>
<dbReference type="EMBL" id="CAXHTA020000015">
    <property type="protein sequence ID" value="CAL5225900.1"/>
    <property type="molecule type" value="Genomic_DNA"/>
</dbReference>
<comment type="similarity">
    <text evidence="7">Belongs to the amino acid-polyamine-organocation (APC) superfamily. Polyamine:cation symporter (PHS) (TC 2.A.3.12) family.</text>
</comment>
<feature type="transmembrane region" description="Helical" evidence="9">
    <location>
        <begin position="422"/>
        <end position="441"/>
    </location>
</feature>
<evidence type="ECO:0000313" key="10">
    <source>
        <dbReference type="EMBL" id="CAL5225900.1"/>
    </source>
</evidence>
<organism evidence="10 11">
    <name type="scientific">Coccomyxa viridis</name>
    <dbReference type="NCBI Taxonomy" id="1274662"/>
    <lineage>
        <taxon>Eukaryota</taxon>
        <taxon>Viridiplantae</taxon>
        <taxon>Chlorophyta</taxon>
        <taxon>core chlorophytes</taxon>
        <taxon>Trebouxiophyceae</taxon>
        <taxon>Trebouxiophyceae incertae sedis</taxon>
        <taxon>Coccomyxaceae</taxon>
        <taxon>Coccomyxa</taxon>
    </lineage>
</organism>
<evidence type="ECO:0000256" key="9">
    <source>
        <dbReference type="SAM" id="Phobius"/>
    </source>
</evidence>
<evidence type="ECO:0000256" key="5">
    <source>
        <dbReference type="ARBA" id="ARBA00022989"/>
    </source>
</evidence>
<evidence type="ECO:0000256" key="7">
    <source>
        <dbReference type="ARBA" id="ARBA00024041"/>
    </source>
</evidence>
<dbReference type="PANTHER" id="PTHR45826">
    <property type="entry name" value="POLYAMINE TRANSPORTER PUT1"/>
    <property type="match status" value="1"/>
</dbReference>
<keyword evidence="3" id="KW-1003">Cell membrane</keyword>
<dbReference type="PANTHER" id="PTHR45826:SF2">
    <property type="entry name" value="AMINO ACID TRANSPORTER"/>
    <property type="match status" value="1"/>
</dbReference>
<feature type="transmembrane region" description="Helical" evidence="9">
    <location>
        <begin position="262"/>
        <end position="285"/>
    </location>
</feature>
<dbReference type="Proteomes" id="UP001497392">
    <property type="component" value="Unassembled WGS sequence"/>
</dbReference>
<feature type="region of interest" description="Disordered" evidence="8">
    <location>
        <begin position="514"/>
        <end position="544"/>
    </location>
</feature>
<feature type="transmembrane region" description="Helical" evidence="9">
    <location>
        <begin position="154"/>
        <end position="179"/>
    </location>
</feature>
<dbReference type="Pfam" id="PF13520">
    <property type="entry name" value="AA_permease_2"/>
    <property type="match status" value="1"/>
</dbReference>
<feature type="transmembrane region" description="Helical" evidence="9">
    <location>
        <begin position="447"/>
        <end position="465"/>
    </location>
</feature>
<keyword evidence="5 9" id="KW-1133">Transmembrane helix</keyword>
<evidence type="ECO:0000256" key="2">
    <source>
        <dbReference type="ARBA" id="ARBA00022448"/>
    </source>
</evidence>
<feature type="transmembrane region" description="Helical" evidence="9">
    <location>
        <begin position="49"/>
        <end position="67"/>
    </location>
</feature>
<comment type="caution">
    <text evidence="10">The sequence shown here is derived from an EMBL/GenBank/DDBJ whole genome shotgun (WGS) entry which is preliminary data.</text>
</comment>
<proteinExistence type="inferred from homology"/>
<keyword evidence="4 9" id="KW-0812">Transmembrane</keyword>
<evidence type="ECO:0000256" key="4">
    <source>
        <dbReference type="ARBA" id="ARBA00022692"/>
    </source>
</evidence>
<dbReference type="InterPro" id="IPR002293">
    <property type="entry name" value="AA/rel_permease1"/>
</dbReference>
<evidence type="ECO:0000256" key="8">
    <source>
        <dbReference type="SAM" id="MobiDB-lite"/>
    </source>
</evidence>
<protein>
    <submittedName>
        <fullName evidence="10">G8691 protein</fullName>
    </submittedName>
</protein>
<dbReference type="InterPro" id="IPR044566">
    <property type="entry name" value="RMV1-like"/>
</dbReference>
<evidence type="ECO:0000256" key="3">
    <source>
        <dbReference type="ARBA" id="ARBA00022475"/>
    </source>
</evidence>
<feature type="transmembrane region" description="Helical" evidence="9">
    <location>
        <begin position="191"/>
        <end position="211"/>
    </location>
</feature>
<accession>A0ABP1G3K3</accession>
<feature type="transmembrane region" description="Helical" evidence="9">
    <location>
        <begin position="113"/>
        <end position="134"/>
    </location>
</feature>
<keyword evidence="6 9" id="KW-0472">Membrane</keyword>
<gene>
    <name evidence="10" type="primary">g8691</name>
    <name evidence="10" type="ORF">VP750_LOCUS7806</name>
</gene>
<keyword evidence="11" id="KW-1185">Reference proteome</keyword>
<name>A0ABP1G3K3_9CHLO</name>
<comment type="subcellular location">
    <subcellularLocation>
        <location evidence="1">Cell membrane</location>
        <topology evidence="1">Multi-pass membrane protein</topology>
    </subcellularLocation>
</comment>
<feature type="region of interest" description="Disordered" evidence="8">
    <location>
        <begin position="1"/>
        <end position="27"/>
    </location>
</feature>
<feature type="transmembrane region" description="Helical" evidence="9">
    <location>
        <begin position="382"/>
        <end position="401"/>
    </location>
</feature>
<reference evidence="10 11" key="1">
    <citation type="submission" date="2024-06" db="EMBL/GenBank/DDBJ databases">
        <authorList>
            <person name="Kraege A."/>
            <person name="Thomma B."/>
        </authorList>
    </citation>
    <scope>NUCLEOTIDE SEQUENCE [LARGE SCALE GENOMIC DNA]</scope>
</reference>
<sequence length="544" mass="59657">MTDNESIGGESLGAEEVPLIDTGLPKPEEYDEMELGRAPSFKKRKRSKLGLLPLVALIFYEVSGGPFGTEDAVTSAGPLLALLGFVVLPFVWSLPEALVTAELATAFPEDSGYVAWVTAAFGPFWGFQEGWWSWLSGVTDNSVYPVLFLTYLDAVVPGLLTGWARSLSLFVVSIILAYLNYRGLTIVGRVAIGMTLFIILTFVVLICASIPHLQPRNWLVVDLPTVDWRGFINVMFWNLNYWDSVSTLAGEVANPHKTFPRALMLAVVLVILMYVLPLLACLGVMTETSDWKLGFFATVSRQVGGQWLAWWMLAAAAVSQIGQFEAEMSSDSFQLLGMAERGFLPACLARRSRYETPTLAIVLSSVGICALSMFDFRQIVELLNIVYCLAELTEFAAFIHLRRVAPHLRRPFKIPLPTWGCVLMLTPATVLLLALIAQPLLDMDWLVIAWTIGAIILGALLYPLLMMARERNWCRFVGISPHEYKEALRGGIPQSASMTSFAAVYGALSDDEAAGLTPPQSMGQGDANGLTQGSSAQPNGRTWS</sequence>
<dbReference type="Gene3D" id="1.20.1740.10">
    <property type="entry name" value="Amino acid/polyamine transporter I"/>
    <property type="match status" value="1"/>
</dbReference>
<feature type="transmembrane region" description="Helical" evidence="9">
    <location>
        <begin position="79"/>
        <end position="101"/>
    </location>
</feature>
<feature type="compositionally biased region" description="Polar residues" evidence="8">
    <location>
        <begin position="518"/>
        <end position="544"/>
    </location>
</feature>
<evidence type="ECO:0000313" key="11">
    <source>
        <dbReference type="Proteomes" id="UP001497392"/>
    </source>
</evidence>
<evidence type="ECO:0000256" key="1">
    <source>
        <dbReference type="ARBA" id="ARBA00004651"/>
    </source>
</evidence>
<evidence type="ECO:0000256" key="6">
    <source>
        <dbReference type="ARBA" id="ARBA00023136"/>
    </source>
</evidence>